<evidence type="ECO:0000313" key="6">
    <source>
        <dbReference type="Proteomes" id="UP000007590"/>
    </source>
</evidence>
<comment type="pathway">
    <text evidence="1">Metabolic intermediate biosynthesis; chorismate biosynthesis; chorismate from D-erythrose 4-phosphate and phosphoenolpyruvate: step 4/7.</text>
</comment>
<dbReference type="EMBL" id="CP003349">
    <property type="protein sequence ID" value="AFD09238.1"/>
    <property type="molecule type" value="Genomic_DNA"/>
</dbReference>
<dbReference type="OrthoDB" id="9792692at2"/>
<dbReference type="KEGG" id="scn:Solca_4248"/>
<dbReference type="HOGENOM" id="CLU_044063_4_1_10"/>
<dbReference type="Proteomes" id="UP000007590">
    <property type="component" value="Chromosome"/>
</dbReference>
<dbReference type="InterPro" id="IPR046346">
    <property type="entry name" value="Aminoacid_DH-like_N_sf"/>
</dbReference>
<evidence type="ECO:0000256" key="2">
    <source>
        <dbReference type="ARBA" id="ARBA00023002"/>
    </source>
</evidence>
<dbReference type="GO" id="GO:0005829">
    <property type="term" value="C:cytosol"/>
    <property type="evidence" value="ECO:0007669"/>
    <property type="project" value="TreeGrafter"/>
</dbReference>
<dbReference type="Gene3D" id="3.40.50.10860">
    <property type="entry name" value="Leucine Dehydrogenase, chain A, domain 1"/>
    <property type="match status" value="1"/>
</dbReference>
<evidence type="ECO:0000256" key="3">
    <source>
        <dbReference type="ARBA" id="ARBA00023141"/>
    </source>
</evidence>
<dbReference type="SUPFAM" id="SSF51735">
    <property type="entry name" value="NAD(P)-binding Rossmann-fold domains"/>
    <property type="match status" value="1"/>
</dbReference>
<dbReference type="InterPro" id="IPR036291">
    <property type="entry name" value="NAD(P)-bd_dom_sf"/>
</dbReference>
<reference evidence="5" key="1">
    <citation type="submission" date="2012-02" db="EMBL/GenBank/DDBJ databases">
        <title>The complete genome of Solitalea canadensis DSM 3403.</title>
        <authorList>
            <consortium name="US DOE Joint Genome Institute (JGI-PGF)"/>
            <person name="Lucas S."/>
            <person name="Copeland A."/>
            <person name="Lapidus A."/>
            <person name="Glavina del Rio T."/>
            <person name="Dalin E."/>
            <person name="Tice H."/>
            <person name="Bruce D."/>
            <person name="Goodwin L."/>
            <person name="Pitluck S."/>
            <person name="Peters L."/>
            <person name="Ovchinnikova G."/>
            <person name="Lu M."/>
            <person name="Kyrpides N."/>
            <person name="Mavromatis K."/>
            <person name="Ivanova N."/>
            <person name="Brettin T."/>
            <person name="Detter J.C."/>
            <person name="Han C."/>
            <person name="Larimer F."/>
            <person name="Land M."/>
            <person name="Hauser L."/>
            <person name="Markowitz V."/>
            <person name="Cheng J.-F."/>
            <person name="Hugenholtz P."/>
            <person name="Woyke T."/>
            <person name="Wu D."/>
            <person name="Spring S."/>
            <person name="Schroeder M."/>
            <person name="Kopitz M."/>
            <person name="Brambilla E."/>
            <person name="Klenk H.-P."/>
            <person name="Eisen J.A."/>
        </authorList>
    </citation>
    <scope>NUCLEOTIDE SEQUENCE</scope>
    <source>
        <strain evidence="5">DSM 3403</strain>
    </source>
</reference>
<evidence type="ECO:0000256" key="1">
    <source>
        <dbReference type="ARBA" id="ARBA00004871"/>
    </source>
</evidence>
<dbReference type="GO" id="GO:0004764">
    <property type="term" value="F:shikimate 3-dehydrogenase (NADP+) activity"/>
    <property type="evidence" value="ECO:0007669"/>
    <property type="project" value="InterPro"/>
</dbReference>
<dbReference type="InterPro" id="IPR013708">
    <property type="entry name" value="Shikimate_DH-bd_N"/>
</dbReference>
<dbReference type="SUPFAM" id="SSF53223">
    <property type="entry name" value="Aminoacid dehydrogenase-like, N-terminal domain"/>
    <property type="match status" value="1"/>
</dbReference>
<dbReference type="RefSeq" id="WP_014682460.1">
    <property type="nucleotide sequence ID" value="NC_017770.1"/>
</dbReference>
<dbReference type="FunFam" id="3.40.50.720:FF:000427">
    <property type="entry name" value="Shikimate dehydrogenase"/>
    <property type="match status" value="1"/>
</dbReference>
<accession>H8KLT4</accession>
<dbReference type="CDD" id="cd01065">
    <property type="entry name" value="NAD_bind_Shikimate_DH"/>
    <property type="match status" value="1"/>
</dbReference>
<dbReference type="Gene3D" id="3.40.50.720">
    <property type="entry name" value="NAD(P)-binding Rossmann-like Domain"/>
    <property type="match status" value="1"/>
</dbReference>
<proteinExistence type="predicted"/>
<dbReference type="GO" id="GO:0009073">
    <property type="term" value="P:aromatic amino acid family biosynthetic process"/>
    <property type="evidence" value="ECO:0007669"/>
    <property type="project" value="UniProtKB-KW"/>
</dbReference>
<dbReference type="STRING" id="929556.Solca_4248"/>
<dbReference type="InterPro" id="IPR022893">
    <property type="entry name" value="Shikimate_DH_fam"/>
</dbReference>
<dbReference type="GO" id="GO:0019632">
    <property type="term" value="P:shikimate metabolic process"/>
    <property type="evidence" value="ECO:0007669"/>
    <property type="project" value="TreeGrafter"/>
</dbReference>
<gene>
    <name evidence="5" type="ordered locus">Solca_4248</name>
</gene>
<dbReference type="GO" id="GO:0050661">
    <property type="term" value="F:NADP binding"/>
    <property type="evidence" value="ECO:0007669"/>
    <property type="project" value="TreeGrafter"/>
</dbReference>
<evidence type="ECO:0000313" key="5">
    <source>
        <dbReference type="EMBL" id="AFD09238.1"/>
    </source>
</evidence>
<name>H8KLT4_SOLCM</name>
<sequence length="248" mass="27843">MKKFGLIGFPLSHSFSQKYFTQKFEQLGLADHQYNLYPIEEAKMLLDIINNDHDLVGINVTIPHKIAVMPLLDTLDDVAKGVGAVNVIKITRNEFGKVVLTGSNSDVVGFRESLRPLLKPSHKKALILGTGGASKAVEYALNELGITYKFVSRTAAQNNYTYEQLSGELMKEYSVIINCSPLGTYPNIDACPTIPYEFLTSNHLLYDLVYNPEETLFMKKGKEKGAIVKNGLEMLHLQAERSWEIWNK</sequence>
<keyword evidence="3" id="KW-0057">Aromatic amino acid biosynthesis</keyword>
<dbReference type="Pfam" id="PF08501">
    <property type="entry name" value="Shikimate_dh_N"/>
    <property type="match status" value="1"/>
</dbReference>
<organism evidence="5 6">
    <name type="scientific">Solitalea canadensis (strain ATCC 29591 / DSM 3403 / JCM 21819 / LMG 8368 / NBRC 15130 / NCIMB 12057 / USAM 9D)</name>
    <name type="common">Flexibacter canadensis</name>
    <dbReference type="NCBI Taxonomy" id="929556"/>
    <lineage>
        <taxon>Bacteria</taxon>
        <taxon>Pseudomonadati</taxon>
        <taxon>Bacteroidota</taxon>
        <taxon>Sphingobacteriia</taxon>
        <taxon>Sphingobacteriales</taxon>
        <taxon>Sphingobacteriaceae</taxon>
        <taxon>Solitalea</taxon>
    </lineage>
</organism>
<keyword evidence="3" id="KW-0028">Amino-acid biosynthesis</keyword>
<feature type="domain" description="Shikimate dehydrogenase substrate binding N-terminal" evidence="4">
    <location>
        <begin position="6"/>
        <end position="88"/>
    </location>
</feature>
<protein>
    <submittedName>
        <fullName evidence="5">Shikimate 5-dehydrogenase</fullName>
    </submittedName>
</protein>
<evidence type="ECO:0000259" key="4">
    <source>
        <dbReference type="Pfam" id="PF08501"/>
    </source>
</evidence>
<dbReference type="AlphaFoldDB" id="H8KLT4"/>
<dbReference type="PANTHER" id="PTHR21089:SF1">
    <property type="entry name" value="BIFUNCTIONAL 3-DEHYDROQUINATE DEHYDRATASE_SHIKIMATE DEHYDROGENASE, CHLOROPLASTIC"/>
    <property type="match status" value="1"/>
</dbReference>
<keyword evidence="6" id="KW-1185">Reference proteome</keyword>
<dbReference type="GO" id="GO:0009423">
    <property type="term" value="P:chorismate biosynthetic process"/>
    <property type="evidence" value="ECO:0007669"/>
    <property type="project" value="TreeGrafter"/>
</dbReference>
<dbReference type="eggNOG" id="COG0169">
    <property type="taxonomic scope" value="Bacteria"/>
</dbReference>
<dbReference type="PANTHER" id="PTHR21089">
    <property type="entry name" value="SHIKIMATE DEHYDROGENASE"/>
    <property type="match status" value="1"/>
</dbReference>
<keyword evidence="2" id="KW-0560">Oxidoreductase</keyword>